<reference evidence="1" key="1">
    <citation type="submission" date="2019-06" db="EMBL/GenBank/DDBJ databases">
        <authorList>
            <person name="Zheng W."/>
        </authorList>
    </citation>
    <scope>NUCLEOTIDE SEQUENCE</scope>
    <source>
        <strain evidence="1">QDHG01</strain>
    </source>
</reference>
<proteinExistence type="predicted"/>
<comment type="caution">
    <text evidence="1">The sequence shown here is derived from an EMBL/GenBank/DDBJ whole genome shotgun (WGS) entry which is preliminary data.</text>
</comment>
<gene>
    <name evidence="1" type="ORF">FGO68_gene1597</name>
</gene>
<dbReference type="EMBL" id="RRYP01003147">
    <property type="protein sequence ID" value="TNV84093.1"/>
    <property type="molecule type" value="Genomic_DNA"/>
</dbReference>
<keyword evidence="2" id="KW-1185">Reference proteome</keyword>
<accession>A0A8J8T7E9</accession>
<evidence type="ECO:0000313" key="2">
    <source>
        <dbReference type="Proteomes" id="UP000785679"/>
    </source>
</evidence>
<sequence length="131" mass="15866">MLRRTRLGKYRFKRMDQKNALGQLYQQLQGEKKLKRIGRLYDDDLDSDQEIYSGTKRFKAAHREIIKIIEENQTQTYDKEVELETYKYSLIEQFKAYKLQKQPFQAGRRQSHKNQMSDSFVDSTFFSRYCN</sequence>
<name>A0A8J8T7E9_HALGN</name>
<protein>
    <submittedName>
        <fullName evidence="1">Uncharacterized protein</fullName>
    </submittedName>
</protein>
<dbReference type="AlphaFoldDB" id="A0A8J8T7E9"/>
<organism evidence="1 2">
    <name type="scientific">Halteria grandinella</name>
    <dbReference type="NCBI Taxonomy" id="5974"/>
    <lineage>
        <taxon>Eukaryota</taxon>
        <taxon>Sar</taxon>
        <taxon>Alveolata</taxon>
        <taxon>Ciliophora</taxon>
        <taxon>Intramacronucleata</taxon>
        <taxon>Spirotrichea</taxon>
        <taxon>Stichotrichia</taxon>
        <taxon>Sporadotrichida</taxon>
        <taxon>Halteriidae</taxon>
        <taxon>Halteria</taxon>
    </lineage>
</organism>
<evidence type="ECO:0000313" key="1">
    <source>
        <dbReference type="EMBL" id="TNV84093.1"/>
    </source>
</evidence>
<dbReference type="Proteomes" id="UP000785679">
    <property type="component" value="Unassembled WGS sequence"/>
</dbReference>